<evidence type="ECO:0000256" key="5">
    <source>
        <dbReference type="NCBIfam" id="TIGR00205"/>
    </source>
</evidence>
<keyword evidence="3 4" id="KW-0975">Bacterial flagellum</keyword>
<dbReference type="NCBIfam" id="TIGR00205">
    <property type="entry name" value="fliE"/>
    <property type="match status" value="1"/>
</dbReference>
<dbReference type="AlphaFoldDB" id="A0A1B7LBP0"/>
<organism evidence="6 7">
    <name type="scientific">Desulfotomaculum copahuensis</name>
    <dbReference type="NCBI Taxonomy" id="1838280"/>
    <lineage>
        <taxon>Bacteria</taxon>
        <taxon>Bacillati</taxon>
        <taxon>Bacillota</taxon>
        <taxon>Clostridia</taxon>
        <taxon>Eubacteriales</taxon>
        <taxon>Desulfotomaculaceae</taxon>
        <taxon>Desulfotomaculum</taxon>
    </lineage>
</organism>
<comment type="caution">
    <text evidence="6">The sequence shown here is derived from an EMBL/GenBank/DDBJ whole genome shotgun (WGS) entry which is preliminary data.</text>
</comment>
<evidence type="ECO:0000313" key="6">
    <source>
        <dbReference type="EMBL" id="OAT79942.1"/>
    </source>
</evidence>
<keyword evidence="6" id="KW-0969">Cilium</keyword>
<evidence type="ECO:0000256" key="3">
    <source>
        <dbReference type="ARBA" id="ARBA00023143"/>
    </source>
</evidence>
<dbReference type="GO" id="GO:0005198">
    <property type="term" value="F:structural molecule activity"/>
    <property type="evidence" value="ECO:0007669"/>
    <property type="project" value="UniProtKB-UniRule"/>
</dbReference>
<dbReference type="GO" id="GO:0003774">
    <property type="term" value="F:cytoskeletal motor activity"/>
    <property type="evidence" value="ECO:0007669"/>
    <property type="project" value="InterPro"/>
</dbReference>
<comment type="similarity">
    <text evidence="2 4">Belongs to the FliE family.</text>
</comment>
<evidence type="ECO:0000313" key="7">
    <source>
        <dbReference type="Proteomes" id="UP000078532"/>
    </source>
</evidence>
<dbReference type="STRING" id="1838280.A6M21_14610"/>
<reference evidence="6 7" key="1">
    <citation type="submission" date="2016-04" db="EMBL/GenBank/DDBJ databases">
        <authorList>
            <person name="Evans L.H."/>
            <person name="Alamgir A."/>
            <person name="Owens N."/>
            <person name="Weber N.D."/>
            <person name="Virtaneva K."/>
            <person name="Barbian K."/>
            <person name="Babar A."/>
            <person name="Rosenke K."/>
        </authorList>
    </citation>
    <scope>NUCLEOTIDE SEQUENCE [LARGE SCALE GENOMIC DNA]</scope>
    <source>
        <strain evidence="6 7">LMa1</strain>
    </source>
</reference>
<evidence type="ECO:0000256" key="4">
    <source>
        <dbReference type="HAMAP-Rule" id="MF_00724"/>
    </source>
</evidence>
<protein>
    <recommendedName>
        <fullName evidence="4 5">Flagellar hook-basal body complex protein FliE</fullName>
    </recommendedName>
</protein>
<dbReference type="Pfam" id="PF02049">
    <property type="entry name" value="FliE"/>
    <property type="match status" value="1"/>
</dbReference>
<gene>
    <name evidence="4" type="primary">fliE</name>
    <name evidence="6" type="ORF">A6M21_14610</name>
</gene>
<dbReference type="PRINTS" id="PR01006">
    <property type="entry name" value="FLGHOOKFLIE"/>
</dbReference>
<sequence>MQATASAQSFSAANVSGANAPSFGDMLNQALEQVNGSQVRADRTAEEFFTGRLQDIHQVTVAMEEARIMMDLAVQVRNKMVEAYQEISRMQV</sequence>
<dbReference type="HAMAP" id="MF_00724">
    <property type="entry name" value="FliE"/>
    <property type="match status" value="1"/>
</dbReference>
<dbReference type="Proteomes" id="UP000078532">
    <property type="component" value="Unassembled WGS sequence"/>
</dbReference>
<keyword evidence="6" id="KW-0282">Flagellum</keyword>
<dbReference type="GO" id="GO:0071973">
    <property type="term" value="P:bacterial-type flagellum-dependent cell motility"/>
    <property type="evidence" value="ECO:0007669"/>
    <property type="project" value="InterPro"/>
</dbReference>
<evidence type="ECO:0000256" key="2">
    <source>
        <dbReference type="ARBA" id="ARBA00009272"/>
    </source>
</evidence>
<keyword evidence="7" id="KW-1185">Reference proteome</keyword>
<dbReference type="PANTHER" id="PTHR34653">
    <property type="match status" value="1"/>
</dbReference>
<comment type="subcellular location">
    <subcellularLocation>
        <location evidence="1 4">Bacterial flagellum basal body</location>
    </subcellularLocation>
</comment>
<keyword evidence="6" id="KW-0966">Cell projection</keyword>
<accession>A0A1B7LBP0</accession>
<evidence type="ECO:0000256" key="1">
    <source>
        <dbReference type="ARBA" id="ARBA00004117"/>
    </source>
</evidence>
<name>A0A1B7LBP0_9FIRM</name>
<dbReference type="EMBL" id="LYVF01000188">
    <property type="protein sequence ID" value="OAT79942.1"/>
    <property type="molecule type" value="Genomic_DNA"/>
</dbReference>
<dbReference type="GO" id="GO:0009425">
    <property type="term" value="C:bacterial-type flagellum basal body"/>
    <property type="evidence" value="ECO:0007669"/>
    <property type="project" value="UniProtKB-SubCell"/>
</dbReference>
<dbReference type="InterPro" id="IPR001624">
    <property type="entry name" value="FliE"/>
</dbReference>
<dbReference type="PANTHER" id="PTHR34653:SF1">
    <property type="entry name" value="FLAGELLAR HOOK-BASAL BODY COMPLEX PROTEIN FLIE"/>
    <property type="match status" value="1"/>
</dbReference>
<proteinExistence type="inferred from homology"/>